<name>A0ABP4LEK2_9ACTN</name>
<dbReference type="InterPro" id="IPR003838">
    <property type="entry name" value="ABC3_permease_C"/>
</dbReference>
<evidence type="ECO:0000256" key="7">
    <source>
        <dbReference type="SAM" id="Phobius"/>
    </source>
</evidence>
<feature type="transmembrane region" description="Helical" evidence="7">
    <location>
        <begin position="440"/>
        <end position="459"/>
    </location>
</feature>
<feature type="domain" description="MacB-like periplasmic core" evidence="9">
    <location>
        <begin position="16"/>
        <end position="236"/>
    </location>
</feature>
<keyword evidence="4 7" id="KW-1133">Transmembrane helix</keyword>
<reference evidence="11" key="1">
    <citation type="journal article" date="2019" name="Int. J. Syst. Evol. Microbiol.">
        <title>The Global Catalogue of Microorganisms (GCM) 10K type strain sequencing project: providing services to taxonomists for standard genome sequencing and annotation.</title>
        <authorList>
            <consortium name="The Broad Institute Genomics Platform"/>
            <consortium name="The Broad Institute Genome Sequencing Center for Infectious Disease"/>
            <person name="Wu L."/>
            <person name="Ma J."/>
        </authorList>
    </citation>
    <scope>NUCLEOTIDE SEQUENCE [LARGE SCALE GENOMIC DNA]</scope>
    <source>
        <strain evidence="11">JCM 14303</strain>
    </source>
</reference>
<evidence type="ECO:0000313" key="10">
    <source>
        <dbReference type="EMBL" id="GAA1522092.1"/>
    </source>
</evidence>
<feature type="domain" description="MacB-like periplasmic core" evidence="9">
    <location>
        <begin position="530"/>
        <end position="727"/>
    </location>
</feature>
<feature type="transmembrane region" description="Helical" evidence="7">
    <location>
        <begin position="269"/>
        <end position="293"/>
    </location>
</feature>
<feature type="transmembrane region" description="Helical" evidence="7">
    <location>
        <begin position="761"/>
        <end position="786"/>
    </location>
</feature>
<dbReference type="RefSeq" id="WP_344173142.1">
    <property type="nucleotide sequence ID" value="NZ_BAAANC010000001.1"/>
</dbReference>
<feature type="transmembrane region" description="Helical" evidence="7">
    <location>
        <begin position="337"/>
        <end position="354"/>
    </location>
</feature>
<keyword evidence="11" id="KW-1185">Reference proteome</keyword>
<evidence type="ECO:0000256" key="2">
    <source>
        <dbReference type="ARBA" id="ARBA00022475"/>
    </source>
</evidence>
<feature type="transmembrane region" description="Helical" evidence="7">
    <location>
        <begin position="313"/>
        <end position="331"/>
    </location>
</feature>
<dbReference type="Pfam" id="PF12704">
    <property type="entry name" value="MacB_PCD"/>
    <property type="match status" value="2"/>
</dbReference>
<evidence type="ECO:0000256" key="5">
    <source>
        <dbReference type="ARBA" id="ARBA00023136"/>
    </source>
</evidence>
<evidence type="ECO:0000259" key="9">
    <source>
        <dbReference type="Pfam" id="PF12704"/>
    </source>
</evidence>
<gene>
    <name evidence="10" type="ORF">GCM10009741_24210</name>
</gene>
<comment type="caution">
    <text evidence="10">The sequence shown here is derived from an EMBL/GenBank/DDBJ whole genome shotgun (WGS) entry which is preliminary data.</text>
</comment>
<comment type="subcellular location">
    <subcellularLocation>
        <location evidence="1">Cell membrane</location>
        <topology evidence="1">Multi-pass membrane protein</topology>
    </subcellularLocation>
</comment>
<dbReference type="Proteomes" id="UP001500363">
    <property type="component" value="Unassembled WGS sequence"/>
</dbReference>
<dbReference type="InterPro" id="IPR050250">
    <property type="entry name" value="Macrolide_Exporter_MacB"/>
</dbReference>
<dbReference type="PANTHER" id="PTHR30572:SF4">
    <property type="entry name" value="ABC TRANSPORTER PERMEASE YTRF"/>
    <property type="match status" value="1"/>
</dbReference>
<evidence type="ECO:0000313" key="11">
    <source>
        <dbReference type="Proteomes" id="UP001500363"/>
    </source>
</evidence>
<dbReference type="PANTHER" id="PTHR30572">
    <property type="entry name" value="MEMBRANE COMPONENT OF TRANSPORTER-RELATED"/>
    <property type="match status" value="1"/>
</dbReference>
<keyword evidence="5 7" id="KW-0472">Membrane</keyword>
<feature type="transmembrane region" description="Helical" evidence="7">
    <location>
        <begin position="366"/>
        <end position="386"/>
    </location>
</feature>
<feature type="transmembrane region" description="Helical" evidence="7">
    <location>
        <begin position="842"/>
        <end position="868"/>
    </location>
</feature>
<organism evidence="10 11">
    <name type="scientific">Kribbella lupini</name>
    <dbReference type="NCBI Taxonomy" id="291602"/>
    <lineage>
        <taxon>Bacteria</taxon>
        <taxon>Bacillati</taxon>
        <taxon>Actinomycetota</taxon>
        <taxon>Actinomycetes</taxon>
        <taxon>Propionibacteriales</taxon>
        <taxon>Kribbellaceae</taxon>
        <taxon>Kribbella</taxon>
    </lineage>
</organism>
<feature type="transmembrane region" description="Helical" evidence="7">
    <location>
        <begin position="534"/>
        <end position="555"/>
    </location>
</feature>
<evidence type="ECO:0000256" key="6">
    <source>
        <dbReference type="ARBA" id="ARBA00038076"/>
    </source>
</evidence>
<evidence type="ECO:0000256" key="3">
    <source>
        <dbReference type="ARBA" id="ARBA00022692"/>
    </source>
</evidence>
<feature type="transmembrane region" description="Helical" evidence="7">
    <location>
        <begin position="414"/>
        <end position="433"/>
    </location>
</feature>
<evidence type="ECO:0000256" key="4">
    <source>
        <dbReference type="ARBA" id="ARBA00022989"/>
    </source>
</evidence>
<accession>A0ABP4LEK2</accession>
<dbReference type="EMBL" id="BAAANC010000001">
    <property type="protein sequence ID" value="GAA1522092.1"/>
    <property type="molecule type" value="Genomic_DNA"/>
</dbReference>
<dbReference type="Pfam" id="PF02687">
    <property type="entry name" value="FtsX"/>
    <property type="match status" value="2"/>
</dbReference>
<feature type="domain" description="ABC3 transporter permease C-terminal" evidence="8">
    <location>
        <begin position="272"/>
        <end position="393"/>
    </location>
</feature>
<comment type="similarity">
    <text evidence="6">Belongs to the ABC-4 integral membrane protein family.</text>
</comment>
<evidence type="ECO:0000259" key="8">
    <source>
        <dbReference type="Pfam" id="PF02687"/>
    </source>
</evidence>
<dbReference type="InterPro" id="IPR025857">
    <property type="entry name" value="MacB_PCD"/>
</dbReference>
<feature type="domain" description="ABC3 transporter permease C-terminal" evidence="8">
    <location>
        <begin position="764"/>
        <end position="878"/>
    </location>
</feature>
<keyword evidence="3 7" id="KW-0812">Transmembrane</keyword>
<keyword evidence="2" id="KW-1003">Cell membrane</keyword>
<feature type="transmembrane region" description="Helical" evidence="7">
    <location>
        <begin position="814"/>
        <end position="836"/>
    </location>
</feature>
<feature type="transmembrane region" description="Helical" evidence="7">
    <location>
        <begin position="474"/>
        <end position="496"/>
    </location>
</feature>
<protein>
    <submittedName>
        <fullName evidence="10">ABC transporter permease</fullName>
    </submittedName>
</protein>
<proteinExistence type="inferred from homology"/>
<evidence type="ECO:0000256" key="1">
    <source>
        <dbReference type="ARBA" id="ARBA00004651"/>
    </source>
</evidence>
<sequence>MIRFALAGMLSRKLRTALTAIGVVLGVSLISGTYVLTDSITSAFDTIFSENYKNTDATVTGKTAFDTTSDSAGGVAPPFAASALSAIEKLPEVDAADGSVFGEVQMIGRDGKAIVFGGAPNLGYSVSPDKPQFNALTLVGGSWPGPNEIVIDTQTAEKKGFAAGDEIAVQARGPAQRMRISGLVEFGEVSSIGGATLAGFDLGTAQKLLGKTGQLDQILISAKDGVSPQQLVDAVGKVLPTGTQVRTAQEQAAVDAEDTSGFLDFFRTFLLVFGGIALFVGSFVIANSLSITIAQRTREFATLRTLGASRRQILGSVVLEALITGVLASIAGLLFGLAIATGLFNLFDAVGFTLPNNGLVLQTRTVVVGLLVGILVTVFASLRPAWRATRVPPIAAVREGAKPIPGRFNRYRPLGAALLAIAGVALVVVGLFVDGLPTSTLLTMLGGGVLLLFVGVALFSSRLVKPLAAASDPVARWSVVTLTILVWPLLVLSWLIKRAFRRTAEFPRVLPDGPATAIGGQNSRRDPARTASTAAALMIGLALVTLVATLGAGIIKPFEDAVDGIFSADYAITAQNNFSPLPPDVAAAVAATPGVSAVTSVRGGQASAFGEGIQITGVDAAAPELLTFDWRSGSQQALADLGSDGAIVDADYADKHALSVGSQLALTTVTGKSLPLKVLGVFRPPAGGSPFGNVTISTPTFDANNPQPLNVYTFVNLTGGVTAANTAALEGALSTFPNAKALDRDAFKKSQTDGIKSILNVLYVLLALSVLVSLFGIVNTLVLTVFERTRELGMLRAVGLTRGQVKKMIRHESVITALIGAAIGIVLGLGLALLLAARLEEVAFAVPVAQLVIFGVLSIVVGILAAIWPARRAARLNPLEALQYE</sequence>